<evidence type="ECO:0000259" key="1">
    <source>
        <dbReference type="Pfam" id="PF00899"/>
    </source>
</evidence>
<feature type="domain" description="THIF-type NAD/FAD binding fold" evidence="1">
    <location>
        <begin position="302"/>
        <end position="422"/>
    </location>
</feature>
<sequence length="550" mass="61160">MDDLVSRIKGAVAAAGYDVLEGKGINVEGSLRNGARVRMSLILPSGFPYELPEFQLDSDMLAEYGRLPHVGPTGQICAFDRETNIPCPSRPEGQVIEVLNKTLEILSDGIEGKNADDYLDEFLAYWGYGQETILPLYSLVDSMGNCPRILSVYASNQEQKQLFICENKEEAVQLAARMGDLQEEQSFLRCLYIPLSSPIAYPFPETHKEWFDLIHKDDLCFSEYEKFVQSSDRQKSVVVFSCPYLDGRRVFAAFEHDGLPSASGFRRGKVPLEVGLCKIGENKVVRYDYVDASQSRLYCRGGTGLIARMKACVIGCGSLGGFLVGALVACGVDDFVLIDNQTLGVENIARHLCGFKDVGKPKAEAVKGRIISDNPNIKCKVYSENANSLIEAHSNSISSSDYVFVTVGSYPLERHVIEKALELNWSARVVLMWVEPFAIAAHALVLNKPQDVHSKMFDSEGRFVGSVVANSNELFKREAGCQSTYVPYSGLDVESFLNDFARSLVRGRLDKHNYHYAWYGALSQADMFGVIVKPEHADRFDYTSEAQRID</sequence>
<keyword evidence="4" id="KW-1185">Reference proteome</keyword>
<dbReference type="STRING" id="469378.Ccur_13900"/>
<gene>
    <name evidence="3" type="ordered locus">Ccur_13900</name>
</gene>
<dbReference type="OrthoDB" id="9804286at2"/>
<evidence type="ECO:0000313" key="4">
    <source>
        <dbReference type="Proteomes" id="UP000000954"/>
    </source>
</evidence>
<accession>C7MLB8</accession>
<reference evidence="3 4" key="1">
    <citation type="journal article" date="2009" name="Stand. Genomic Sci.">
        <title>Complete genome sequence of Cryptobacterium curtum type strain (12-3).</title>
        <authorList>
            <person name="Mavrommatis K."/>
            <person name="Pukall R."/>
            <person name="Rohde C."/>
            <person name="Chen F."/>
            <person name="Sims D."/>
            <person name="Brettin T."/>
            <person name="Kuske C."/>
            <person name="Detter J.C."/>
            <person name="Han C."/>
            <person name="Lapidus A."/>
            <person name="Copeland A."/>
            <person name="Glavina Del Rio T."/>
            <person name="Nolan M."/>
            <person name="Lucas S."/>
            <person name="Tice H."/>
            <person name="Cheng J.F."/>
            <person name="Bruce D."/>
            <person name="Goodwin L."/>
            <person name="Pitluck S."/>
            <person name="Ovchinnikova G."/>
            <person name="Pati A."/>
            <person name="Ivanova N."/>
            <person name="Chen A."/>
            <person name="Palaniappan K."/>
            <person name="Chain P."/>
            <person name="D'haeseleer P."/>
            <person name="Goker M."/>
            <person name="Bristow J."/>
            <person name="Eisen J.A."/>
            <person name="Markowitz V."/>
            <person name="Hugenholtz P."/>
            <person name="Rohde M."/>
            <person name="Klenk H.P."/>
            <person name="Kyrpides N.C."/>
        </authorList>
    </citation>
    <scope>NUCLEOTIDE SEQUENCE [LARGE SCALE GENOMIC DNA]</scope>
    <source>
        <strain evidence="4">ATCC 700683 / DSM 15641 / 12-3</strain>
    </source>
</reference>
<evidence type="ECO:0000313" key="3">
    <source>
        <dbReference type="EMBL" id="ACU95065.1"/>
    </source>
</evidence>
<dbReference type="GO" id="GO:0008641">
    <property type="term" value="F:ubiquitin-like modifier activating enzyme activity"/>
    <property type="evidence" value="ECO:0007669"/>
    <property type="project" value="InterPro"/>
</dbReference>
<organism evidence="3 4">
    <name type="scientific">Cryptobacterium curtum (strain ATCC 700683 / DSM 15641 / CCUG 43107 / 12-3)</name>
    <dbReference type="NCBI Taxonomy" id="469378"/>
    <lineage>
        <taxon>Bacteria</taxon>
        <taxon>Bacillati</taxon>
        <taxon>Actinomycetota</taxon>
        <taxon>Coriobacteriia</taxon>
        <taxon>Eggerthellales</taxon>
        <taxon>Eggerthellaceae</taxon>
        <taxon>Cryptobacterium</taxon>
    </lineage>
</organism>
<dbReference type="SUPFAM" id="SSF69572">
    <property type="entry name" value="Activating enzymes of the ubiquitin-like proteins"/>
    <property type="match status" value="1"/>
</dbReference>
<dbReference type="GO" id="GO:0061503">
    <property type="term" value="F:tRNA threonylcarbamoyladenosine dehydratase"/>
    <property type="evidence" value="ECO:0007669"/>
    <property type="project" value="TreeGrafter"/>
</dbReference>
<dbReference type="GO" id="GO:0061504">
    <property type="term" value="P:cyclic threonylcarbamoyladenosine biosynthetic process"/>
    <property type="evidence" value="ECO:0007669"/>
    <property type="project" value="TreeGrafter"/>
</dbReference>
<dbReference type="InterPro" id="IPR032701">
    <property type="entry name" value="Prok-E2_B_dom"/>
</dbReference>
<evidence type="ECO:0000259" key="2">
    <source>
        <dbReference type="Pfam" id="PF14461"/>
    </source>
</evidence>
<dbReference type="eggNOG" id="COG0476">
    <property type="taxonomic scope" value="Bacteria"/>
</dbReference>
<dbReference type="InterPro" id="IPR045886">
    <property type="entry name" value="ThiF/MoeB/HesA"/>
</dbReference>
<dbReference type="Pfam" id="PF14461">
    <property type="entry name" value="Prok-E2_B"/>
    <property type="match status" value="1"/>
</dbReference>
<dbReference type="RefSeq" id="WP_015778928.1">
    <property type="nucleotide sequence ID" value="NC_013170.1"/>
</dbReference>
<dbReference type="EMBL" id="CP001682">
    <property type="protein sequence ID" value="ACU95065.1"/>
    <property type="molecule type" value="Genomic_DNA"/>
</dbReference>
<dbReference type="Proteomes" id="UP000000954">
    <property type="component" value="Chromosome"/>
</dbReference>
<dbReference type="AlphaFoldDB" id="C7MLB8"/>
<dbReference type="KEGG" id="ccu:Ccur_13900"/>
<dbReference type="PANTHER" id="PTHR43267:SF1">
    <property type="entry name" value="TRNA THREONYLCARBAMOYLADENOSINE DEHYDRATASE"/>
    <property type="match status" value="1"/>
</dbReference>
<dbReference type="InterPro" id="IPR035985">
    <property type="entry name" value="Ubiquitin-activating_enz"/>
</dbReference>
<proteinExistence type="predicted"/>
<dbReference type="HOGENOM" id="CLU_019556_0_0_11"/>
<protein>
    <submittedName>
        <fullName evidence="3">Dinucleotide-utilizing enzyme possibly involved in molybdopterin or thiamin biosynthesis</fullName>
    </submittedName>
</protein>
<dbReference type="InterPro" id="IPR000594">
    <property type="entry name" value="ThiF_NAD_FAD-bd"/>
</dbReference>
<dbReference type="PANTHER" id="PTHR43267">
    <property type="entry name" value="TRNA THREONYLCARBAMOYLADENOSINE DEHYDRATASE"/>
    <property type="match status" value="1"/>
</dbReference>
<name>C7MLB8_CRYCD</name>
<dbReference type="Pfam" id="PF00899">
    <property type="entry name" value="ThiF"/>
    <property type="match status" value="1"/>
</dbReference>
<dbReference type="Gene3D" id="3.40.50.720">
    <property type="entry name" value="NAD(P)-binding Rossmann-like Domain"/>
    <property type="match status" value="1"/>
</dbReference>
<feature type="domain" description="Prokaryotic E2 family B" evidence="2">
    <location>
        <begin position="21"/>
        <end position="128"/>
    </location>
</feature>